<dbReference type="GO" id="GO:0046654">
    <property type="term" value="P:tetrahydrofolate biosynthetic process"/>
    <property type="evidence" value="ECO:0007669"/>
    <property type="project" value="InterPro"/>
</dbReference>
<feature type="compositionally biased region" description="Polar residues" evidence="11">
    <location>
        <begin position="55"/>
        <end position="65"/>
    </location>
</feature>
<evidence type="ECO:0000313" key="13">
    <source>
        <dbReference type="EMBL" id="PAV21092.1"/>
    </source>
</evidence>
<dbReference type="STRING" id="2282107.A0A286UNF5"/>
<dbReference type="InterPro" id="IPR043133">
    <property type="entry name" value="GTP-CH-I_C/QueF"/>
</dbReference>
<gene>
    <name evidence="13" type="ORF">PNOK_0371900</name>
</gene>
<keyword evidence="14" id="KW-1185">Reference proteome</keyword>
<evidence type="ECO:0000256" key="6">
    <source>
        <dbReference type="ARBA" id="ARBA00022801"/>
    </source>
</evidence>
<comment type="caution">
    <text evidence="13">The sequence shown here is derived from an EMBL/GenBank/DDBJ whole genome shotgun (WGS) entry which is preliminary data.</text>
</comment>
<feature type="compositionally biased region" description="Basic and acidic residues" evidence="11">
    <location>
        <begin position="16"/>
        <end position="33"/>
    </location>
</feature>
<dbReference type="PROSITE" id="PS00860">
    <property type="entry name" value="GTP_CYCLOHYDROL_1_2"/>
    <property type="match status" value="1"/>
</dbReference>
<dbReference type="InterPro" id="IPR001474">
    <property type="entry name" value="GTP_CycHdrlase_I"/>
</dbReference>
<dbReference type="Gene3D" id="1.10.286.10">
    <property type="match status" value="1"/>
</dbReference>
<sequence>MDTYDPILDSVAKLRLHAEAEAEQREEERRREQEQEETVPEPELSLDRQPEHEQSSTSKLSITHSQHVHREGYGFRPVSGSSTPLKAKGTQSPLPDSNGLGWPAKSTLSRLYSTPEERAAREAKLTGAVRTLLECIGEDPERDGLLRTPERYAKALMWMTRGYEERLADVINDAIFPEDHDEMVIVRDIDIFSLCEHHLVPFTGKITIAYIPKKLVLGLSKLARIAETFSRRLQVQERLTRQIAMAVEEAIKPRGVAVVMEATHLCMTMRGVQKPGSATITSCMLGCFRTQQKTREEFLTLMNSKTR</sequence>
<evidence type="ECO:0000256" key="1">
    <source>
        <dbReference type="ARBA" id="ARBA00005080"/>
    </source>
</evidence>
<dbReference type="CDD" id="cd00642">
    <property type="entry name" value="GTP_cyclohydro1"/>
    <property type="match status" value="1"/>
</dbReference>
<dbReference type="GO" id="GO:0046656">
    <property type="term" value="P:folic acid biosynthetic process"/>
    <property type="evidence" value="ECO:0007669"/>
    <property type="project" value="UniProtKB-KW"/>
</dbReference>
<dbReference type="UniPathway" id="UPA00848">
    <property type="reaction ID" value="UER00151"/>
</dbReference>
<dbReference type="GO" id="GO:0005737">
    <property type="term" value="C:cytoplasm"/>
    <property type="evidence" value="ECO:0007669"/>
    <property type="project" value="TreeGrafter"/>
</dbReference>
<evidence type="ECO:0000256" key="10">
    <source>
        <dbReference type="ARBA" id="ARBA00055676"/>
    </source>
</evidence>
<keyword evidence="5" id="KW-0547">Nucleotide-binding</keyword>
<feature type="compositionally biased region" description="Polar residues" evidence="11">
    <location>
        <begin position="79"/>
        <end position="95"/>
    </location>
</feature>
<dbReference type="SUPFAM" id="SSF55620">
    <property type="entry name" value="Tetrahydrobiopterin biosynthesis enzymes-like"/>
    <property type="match status" value="1"/>
</dbReference>
<dbReference type="HAMAP" id="MF_00223">
    <property type="entry name" value="FolE"/>
    <property type="match status" value="1"/>
</dbReference>
<feature type="domain" description="GTP cyclohydrolase I" evidence="12">
    <location>
        <begin position="127"/>
        <end position="302"/>
    </location>
</feature>
<dbReference type="Proteomes" id="UP000217199">
    <property type="component" value="Unassembled WGS sequence"/>
</dbReference>
<evidence type="ECO:0000256" key="8">
    <source>
        <dbReference type="ARBA" id="ARBA00023134"/>
    </source>
</evidence>
<feature type="compositionally biased region" description="Basic and acidic residues" evidence="11">
    <location>
        <begin position="45"/>
        <end position="54"/>
    </location>
</feature>
<evidence type="ECO:0000256" key="11">
    <source>
        <dbReference type="SAM" id="MobiDB-lite"/>
    </source>
</evidence>
<proteinExistence type="inferred from homology"/>
<dbReference type="InterPro" id="IPR018234">
    <property type="entry name" value="GTP_CycHdrlase_I_CS"/>
</dbReference>
<dbReference type="NCBIfam" id="NF006826">
    <property type="entry name" value="PRK09347.1-3"/>
    <property type="match status" value="1"/>
</dbReference>
<evidence type="ECO:0000256" key="7">
    <source>
        <dbReference type="ARBA" id="ARBA00022909"/>
    </source>
</evidence>
<dbReference type="InterPro" id="IPR020602">
    <property type="entry name" value="GTP_CycHdrlase_I_dom"/>
</dbReference>
<name>A0A286UNF5_9AGAM</name>
<keyword evidence="7" id="KW-0289">Folate biosynthesis</keyword>
<dbReference type="AlphaFoldDB" id="A0A286UNF5"/>
<dbReference type="Pfam" id="PF01227">
    <property type="entry name" value="GTP_cyclohydroI"/>
    <property type="match status" value="1"/>
</dbReference>
<comment type="pathway">
    <text evidence="1">Cofactor biosynthesis; 7,8-dihydroneopterin triphosphate biosynthesis; 7,8-dihydroneopterin triphosphate from GTP: step 1/1.</text>
</comment>
<dbReference type="EC" id="3.5.4.16" evidence="3"/>
<evidence type="ECO:0000256" key="2">
    <source>
        <dbReference type="ARBA" id="ARBA00008085"/>
    </source>
</evidence>
<comment type="similarity">
    <text evidence="2">Belongs to the GTP cyclohydrolase I family.</text>
</comment>
<dbReference type="EMBL" id="NBII01000003">
    <property type="protein sequence ID" value="PAV21092.1"/>
    <property type="molecule type" value="Genomic_DNA"/>
</dbReference>
<dbReference type="FunCoup" id="A0A286UNF5">
    <property type="interactions" value="266"/>
</dbReference>
<comment type="function">
    <text evidence="10">GTP cyclohydrolase 1 is the first enzyme in the biosynthetic pathway leading to folic acid.</text>
</comment>
<dbReference type="OrthoDB" id="4966at2759"/>
<evidence type="ECO:0000256" key="3">
    <source>
        <dbReference type="ARBA" id="ARBA00012715"/>
    </source>
</evidence>
<evidence type="ECO:0000256" key="4">
    <source>
        <dbReference type="ARBA" id="ARBA00017272"/>
    </source>
</evidence>
<dbReference type="Gene3D" id="3.30.1130.10">
    <property type="match status" value="1"/>
</dbReference>
<dbReference type="FunFam" id="3.30.1130.10:FF:000012">
    <property type="entry name" value="GTP cyclohydrolase 1"/>
    <property type="match status" value="1"/>
</dbReference>
<dbReference type="GO" id="GO:0008270">
    <property type="term" value="F:zinc ion binding"/>
    <property type="evidence" value="ECO:0007669"/>
    <property type="project" value="TreeGrafter"/>
</dbReference>
<keyword evidence="8" id="KW-0342">GTP-binding</keyword>
<feature type="region of interest" description="Disordered" evidence="11">
    <location>
        <begin position="1"/>
        <end position="102"/>
    </location>
</feature>
<dbReference type="GO" id="GO:0005525">
    <property type="term" value="F:GTP binding"/>
    <property type="evidence" value="ECO:0007669"/>
    <property type="project" value="UniProtKB-KW"/>
</dbReference>
<evidence type="ECO:0000256" key="9">
    <source>
        <dbReference type="ARBA" id="ARBA00030854"/>
    </source>
</evidence>
<evidence type="ECO:0000313" key="14">
    <source>
        <dbReference type="Proteomes" id="UP000217199"/>
    </source>
</evidence>
<organism evidence="13 14">
    <name type="scientific">Pyrrhoderma noxium</name>
    <dbReference type="NCBI Taxonomy" id="2282107"/>
    <lineage>
        <taxon>Eukaryota</taxon>
        <taxon>Fungi</taxon>
        <taxon>Dikarya</taxon>
        <taxon>Basidiomycota</taxon>
        <taxon>Agaricomycotina</taxon>
        <taxon>Agaricomycetes</taxon>
        <taxon>Hymenochaetales</taxon>
        <taxon>Hymenochaetaceae</taxon>
        <taxon>Pyrrhoderma</taxon>
    </lineage>
</organism>
<dbReference type="GO" id="GO:0006729">
    <property type="term" value="P:tetrahydrobiopterin biosynthetic process"/>
    <property type="evidence" value="ECO:0007669"/>
    <property type="project" value="TreeGrafter"/>
</dbReference>
<dbReference type="InParanoid" id="A0A286UNF5"/>
<evidence type="ECO:0000256" key="5">
    <source>
        <dbReference type="ARBA" id="ARBA00022741"/>
    </source>
</evidence>
<accession>A0A286UNF5</accession>
<reference evidence="13 14" key="1">
    <citation type="journal article" date="2017" name="Mol. Ecol.">
        <title>Comparative and population genomic landscape of Phellinus noxius: A hypervariable fungus causing root rot in trees.</title>
        <authorList>
            <person name="Chung C.L."/>
            <person name="Lee T.J."/>
            <person name="Akiba M."/>
            <person name="Lee H.H."/>
            <person name="Kuo T.H."/>
            <person name="Liu D."/>
            <person name="Ke H.M."/>
            <person name="Yokoi T."/>
            <person name="Roa M.B."/>
            <person name="Lu M.J."/>
            <person name="Chang Y.Y."/>
            <person name="Ann P.J."/>
            <person name="Tsai J.N."/>
            <person name="Chen C.Y."/>
            <person name="Tzean S.S."/>
            <person name="Ota Y."/>
            <person name="Hattori T."/>
            <person name="Sahashi N."/>
            <person name="Liou R.F."/>
            <person name="Kikuchi T."/>
            <person name="Tsai I.J."/>
        </authorList>
    </citation>
    <scope>NUCLEOTIDE SEQUENCE [LARGE SCALE GENOMIC DNA]</scope>
    <source>
        <strain evidence="13 14">FFPRI411160</strain>
    </source>
</reference>
<dbReference type="NCBIfam" id="TIGR00063">
    <property type="entry name" value="folE"/>
    <property type="match status" value="1"/>
</dbReference>
<dbReference type="PANTHER" id="PTHR11109:SF7">
    <property type="entry name" value="GTP CYCLOHYDROLASE 1"/>
    <property type="match status" value="1"/>
</dbReference>
<dbReference type="FunFam" id="1.10.286.10:FF:000003">
    <property type="entry name" value="GTP cyclohydrolase 1"/>
    <property type="match status" value="1"/>
</dbReference>
<keyword evidence="6" id="KW-0378">Hydrolase</keyword>
<dbReference type="PANTHER" id="PTHR11109">
    <property type="entry name" value="GTP CYCLOHYDROLASE I"/>
    <property type="match status" value="1"/>
</dbReference>
<dbReference type="PROSITE" id="PS00859">
    <property type="entry name" value="GTP_CYCLOHYDROL_1_1"/>
    <property type="match status" value="1"/>
</dbReference>
<dbReference type="InterPro" id="IPR043134">
    <property type="entry name" value="GTP-CH-I_N"/>
</dbReference>
<evidence type="ECO:0000259" key="12">
    <source>
        <dbReference type="Pfam" id="PF01227"/>
    </source>
</evidence>
<dbReference type="NCBIfam" id="NF006825">
    <property type="entry name" value="PRK09347.1-2"/>
    <property type="match status" value="1"/>
</dbReference>
<protein>
    <recommendedName>
        <fullName evidence="4">GTP cyclohydrolase 1</fullName>
        <ecNumber evidence="3">3.5.4.16</ecNumber>
    </recommendedName>
    <alternativeName>
        <fullName evidence="9">GTP cyclohydrolase I</fullName>
    </alternativeName>
</protein>
<dbReference type="GO" id="GO:0003934">
    <property type="term" value="F:GTP cyclohydrolase I activity"/>
    <property type="evidence" value="ECO:0007669"/>
    <property type="project" value="UniProtKB-EC"/>
</dbReference>